<name>A0A8S3PYA3_MYTED</name>
<sequence>MCKLMEIVQIFYKCLLKCDDENCIISLIENTCRSHCEDCIAKNKNGDVSPCTKCKDSGHMYNHPAIQASMFEDGEKCEKLWVAIWTSDCKFAMDMFENKKTSGTLPIAFNLMEVCPGMGRLHYPVDVSIVAEGFQTPTSLAFMNAFAFICESSVPCTSYVDITRQLSLKIYALNKQELMQKCQELDLVDAEVEDSQFTKKNYRKKNIKRELNKLFAVDLESKEGRHIGENSEQKSSDGESMSASHSKPLGLCVEQKNNYVTDGASKAIRMVSNTIGLTNVLERLKLSFEIFSIHDRRENDESRTHTLDEAVDNLISDGHCFDGCIDFTRDTTNKPSLKPQGTEGSVAFKTVESIHMITNCLRSLDQNLQFKLQVSYGSHINLLSMLTLQVKHHFSNMRNRYPSPMVLQYGQQLLSTTKETIKRSTNTGYNYFTHRTSFYPLSKQSPAFSLMEFPKRTVNNKAHYQPTEKMN</sequence>
<evidence type="ECO:0000313" key="3">
    <source>
        <dbReference type="Proteomes" id="UP000683360"/>
    </source>
</evidence>
<feature type="compositionally biased region" description="Basic and acidic residues" evidence="1">
    <location>
        <begin position="226"/>
        <end position="237"/>
    </location>
</feature>
<evidence type="ECO:0000313" key="2">
    <source>
        <dbReference type="EMBL" id="CAG2188770.1"/>
    </source>
</evidence>
<evidence type="ECO:0000256" key="1">
    <source>
        <dbReference type="SAM" id="MobiDB-lite"/>
    </source>
</evidence>
<dbReference type="Proteomes" id="UP000683360">
    <property type="component" value="Unassembled WGS sequence"/>
</dbReference>
<dbReference type="AlphaFoldDB" id="A0A8S3PYA3"/>
<proteinExistence type="predicted"/>
<feature type="region of interest" description="Disordered" evidence="1">
    <location>
        <begin position="226"/>
        <end position="247"/>
    </location>
</feature>
<accession>A0A8S3PYA3</accession>
<comment type="caution">
    <text evidence="2">The sequence shown here is derived from an EMBL/GenBank/DDBJ whole genome shotgun (WGS) entry which is preliminary data.</text>
</comment>
<organism evidence="2 3">
    <name type="scientific">Mytilus edulis</name>
    <name type="common">Blue mussel</name>
    <dbReference type="NCBI Taxonomy" id="6550"/>
    <lineage>
        <taxon>Eukaryota</taxon>
        <taxon>Metazoa</taxon>
        <taxon>Spiralia</taxon>
        <taxon>Lophotrochozoa</taxon>
        <taxon>Mollusca</taxon>
        <taxon>Bivalvia</taxon>
        <taxon>Autobranchia</taxon>
        <taxon>Pteriomorphia</taxon>
        <taxon>Mytilida</taxon>
        <taxon>Mytiloidea</taxon>
        <taxon>Mytilidae</taxon>
        <taxon>Mytilinae</taxon>
        <taxon>Mytilus</taxon>
    </lineage>
</organism>
<protein>
    <submittedName>
        <fullName evidence="2">Uncharacterized protein</fullName>
    </submittedName>
</protein>
<keyword evidence="3" id="KW-1185">Reference proteome</keyword>
<dbReference type="EMBL" id="CAJPWZ010000274">
    <property type="protein sequence ID" value="CAG2188770.1"/>
    <property type="molecule type" value="Genomic_DNA"/>
</dbReference>
<gene>
    <name evidence="2" type="ORF">MEDL_4169</name>
</gene>
<reference evidence="2" key="1">
    <citation type="submission" date="2021-03" db="EMBL/GenBank/DDBJ databases">
        <authorList>
            <person name="Bekaert M."/>
        </authorList>
    </citation>
    <scope>NUCLEOTIDE SEQUENCE</scope>
</reference>
<dbReference type="OrthoDB" id="5952660at2759"/>